<evidence type="ECO:0000313" key="2">
    <source>
        <dbReference type="Proteomes" id="UP000183200"/>
    </source>
</evidence>
<dbReference type="EMBL" id="FNGY01000001">
    <property type="protein sequence ID" value="SDL35417.1"/>
    <property type="molecule type" value="Genomic_DNA"/>
</dbReference>
<evidence type="ECO:0000313" key="1">
    <source>
        <dbReference type="EMBL" id="SDL35417.1"/>
    </source>
</evidence>
<keyword evidence="2" id="KW-1185">Reference proteome</keyword>
<proteinExistence type="predicted"/>
<dbReference type="Proteomes" id="UP000183200">
    <property type="component" value="Unassembled WGS sequence"/>
</dbReference>
<dbReference type="AlphaFoldDB" id="A0A1G9JCN4"/>
<accession>A0A1G9JCN4</accession>
<gene>
    <name evidence="1" type="ORF">SAMN05421820_101226</name>
</gene>
<reference evidence="2" key="1">
    <citation type="submission" date="2016-10" db="EMBL/GenBank/DDBJ databases">
        <authorList>
            <person name="Varghese N."/>
            <person name="Submissions S."/>
        </authorList>
    </citation>
    <scope>NUCLEOTIDE SEQUENCE [LARGE SCALE GENOMIC DNA]</scope>
    <source>
        <strain evidence="2">DSM 19110</strain>
    </source>
</reference>
<organism evidence="1 2">
    <name type="scientific">Pedobacter steynii</name>
    <dbReference type="NCBI Taxonomy" id="430522"/>
    <lineage>
        <taxon>Bacteria</taxon>
        <taxon>Pseudomonadati</taxon>
        <taxon>Bacteroidota</taxon>
        <taxon>Sphingobacteriia</taxon>
        <taxon>Sphingobacteriales</taxon>
        <taxon>Sphingobacteriaceae</taxon>
        <taxon>Pedobacter</taxon>
    </lineage>
</organism>
<sequence>MVNIGNNMITSAVCMRQIEGGNTTGLKQKTQLSEEKCAIKR</sequence>
<protein>
    <submittedName>
        <fullName evidence="1">Uncharacterized protein</fullName>
    </submittedName>
</protein>
<name>A0A1G9JCN4_9SPHI</name>